<comment type="similarity">
    <text evidence="2">Belongs to the outer membrane factor (OMF) (TC 1.B.17) family.</text>
</comment>
<dbReference type="SUPFAM" id="SSF56954">
    <property type="entry name" value="Outer membrane efflux proteins (OEP)"/>
    <property type="match status" value="1"/>
</dbReference>
<dbReference type="InterPro" id="IPR003423">
    <property type="entry name" value="OMP_efflux"/>
</dbReference>
<evidence type="ECO:0000256" key="3">
    <source>
        <dbReference type="ARBA" id="ARBA00022448"/>
    </source>
</evidence>
<accession>A0A1V9EF17</accession>
<evidence type="ECO:0000256" key="6">
    <source>
        <dbReference type="ARBA" id="ARBA00023136"/>
    </source>
</evidence>
<sequence>MKYVSILVIGLFSSVLVNAQQQLTLQDAITAALKNNYDILLSRNDSTSYALDRYYSFGAFMPQLNATASTVWNTNNQQLKFASRVNGKDSLITRNGVRTSNLNYGVNLNWTLFDGLKMFATRERLMEQEALGALNLKAQVVNSVAAVINSYYGIVRQKELLRALQNQDTVYVERIQLADKKLSVGLGSKPELLQAKVDFNAQRTLQLTQQSILAQLRDQLNQLIGFKQGSVYEVEDSIPLNTTLQYGEFAQKFEESSPLLLAAKKGIDVANLSVKEQKAGMWPTLSFNSAYNFAKTNNSVVVNQNQPFYNQNTGFNYGFGLNVPILNGFNTRRLIKQAQLNVQYQQVNYEKQRSLIDVGISNSFKDYELQKKLLDVEYDNILLADENVNIALQRLKQGVTTSLELREAQKSQQDAYIRLITAKYNTKMAETELLRLKGDILK</sequence>
<dbReference type="GO" id="GO:0009279">
    <property type="term" value="C:cell outer membrane"/>
    <property type="evidence" value="ECO:0007669"/>
    <property type="project" value="UniProtKB-SubCell"/>
</dbReference>
<dbReference type="AlphaFoldDB" id="A0A1V9EF17"/>
<keyword evidence="10" id="KW-1185">Reference proteome</keyword>
<dbReference type="RefSeq" id="WP_081202775.1">
    <property type="nucleotide sequence ID" value="NZ_FOCZ01000006.1"/>
</dbReference>
<evidence type="ECO:0000256" key="7">
    <source>
        <dbReference type="ARBA" id="ARBA00023237"/>
    </source>
</evidence>
<evidence type="ECO:0000256" key="1">
    <source>
        <dbReference type="ARBA" id="ARBA00004442"/>
    </source>
</evidence>
<keyword evidence="7" id="KW-0998">Cell outer membrane</keyword>
<dbReference type="EMBL" id="LVXG01000034">
    <property type="protein sequence ID" value="OQP44720.1"/>
    <property type="molecule type" value="Genomic_DNA"/>
</dbReference>
<reference evidence="10" key="1">
    <citation type="submission" date="2016-04" db="EMBL/GenBank/DDBJ databases">
        <authorList>
            <person name="Chen L."/>
            <person name="Zhuang W."/>
            <person name="Wang G."/>
        </authorList>
    </citation>
    <scope>NUCLEOTIDE SEQUENCE [LARGE SCALE GENOMIC DNA]</scope>
    <source>
        <strain evidence="10">17621</strain>
    </source>
</reference>
<evidence type="ECO:0000256" key="5">
    <source>
        <dbReference type="ARBA" id="ARBA00022692"/>
    </source>
</evidence>
<evidence type="ECO:0000313" key="10">
    <source>
        <dbReference type="Proteomes" id="UP000192610"/>
    </source>
</evidence>
<comment type="caution">
    <text evidence="9">The sequence shown here is derived from an EMBL/GenBank/DDBJ whole genome shotgun (WGS) entry which is preliminary data.</text>
</comment>
<dbReference type="PANTHER" id="PTHR30026:SF20">
    <property type="entry name" value="OUTER MEMBRANE PROTEIN TOLC"/>
    <property type="match status" value="1"/>
</dbReference>
<dbReference type="Gene3D" id="1.20.1600.10">
    <property type="entry name" value="Outer membrane efflux proteins (OEP)"/>
    <property type="match status" value="1"/>
</dbReference>
<dbReference type="GO" id="GO:0015562">
    <property type="term" value="F:efflux transmembrane transporter activity"/>
    <property type="evidence" value="ECO:0007669"/>
    <property type="project" value="InterPro"/>
</dbReference>
<dbReference type="Pfam" id="PF02321">
    <property type="entry name" value="OEP"/>
    <property type="match status" value="2"/>
</dbReference>
<dbReference type="GO" id="GO:1990281">
    <property type="term" value="C:efflux pump complex"/>
    <property type="evidence" value="ECO:0007669"/>
    <property type="project" value="TreeGrafter"/>
</dbReference>
<proteinExistence type="inferred from homology"/>
<dbReference type="InterPro" id="IPR051906">
    <property type="entry name" value="TolC-like"/>
</dbReference>
<keyword evidence="4" id="KW-1134">Transmembrane beta strand</keyword>
<dbReference type="GO" id="GO:0015288">
    <property type="term" value="F:porin activity"/>
    <property type="evidence" value="ECO:0007669"/>
    <property type="project" value="TreeGrafter"/>
</dbReference>
<evidence type="ECO:0000256" key="2">
    <source>
        <dbReference type="ARBA" id="ARBA00007613"/>
    </source>
</evidence>
<feature type="signal peptide" evidence="8">
    <location>
        <begin position="1"/>
        <end position="19"/>
    </location>
</feature>
<name>A0A1V9EF17_9BACT</name>
<protein>
    <recommendedName>
        <fullName evidence="11">Transporter</fullName>
    </recommendedName>
</protein>
<evidence type="ECO:0000256" key="8">
    <source>
        <dbReference type="SAM" id="SignalP"/>
    </source>
</evidence>
<keyword evidence="8" id="KW-0732">Signal</keyword>
<evidence type="ECO:0008006" key="11">
    <source>
        <dbReference type="Google" id="ProtNLM"/>
    </source>
</evidence>
<dbReference type="OrthoDB" id="9771205at2"/>
<dbReference type="PANTHER" id="PTHR30026">
    <property type="entry name" value="OUTER MEMBRANE PROTEIN TOLC"/>
    <property type="match status" value="1"/>
</dbReference>
<keyword evidence="6" id="KW-0472">Membrane</keyword>
<gene>
    <name evidence="9" type="ORF">A4H97_10175</name>
</gene>
<keyword evidence="5" id="KW-0812">Transmembrane</keyword>
<keyword evidence="3" id="KW-0813">Transport</keyword>
<dbReference type="STRING" id="354355.SAMN05660816_03505"/>
<comment type="subcellular location">
    <subcellularLocation>
        <location evidence="1">Cell outer membrane</location>
    </subcellularLocation>
</comment>
<dbReference type="Proteomes" id="UP000192610">
    <property type="component" value="Unassembled WGS sequence"/>
</dbReference>
<evidence type="ECO:0000256" key="4">
    <source>
        <dbReference type="ARBA" id="ARBA00022452"/>
    </source>
</evidence>
<organism evidence="9 10">
    <name type="scientific">Niastella yeongjuensis</name>
    <dbReference type="NCBI Taxonomy" id="354355"/>
    <lineage>
        <taxon>Bacteria</taxon>
        <taxon>Pseudomonadati</taxon>
        <taxon>Bacteroidota</taxon>
        <taxon>Chitinophagia</taxon>
        <taxon>Chitinophagales</taxon>
        <taxon>Chitinophagaceae</taxon>
        <taxon>Niastella</taxon>
    </lineage>
</organism>
<feature type="chain" id="PRO_5010721568" description="Transporter" evidence="8">
    <location>
        <begin position="20"/>
        <end position="442"/>
    </location>
</feature>
<evidence type="ECO:0000313" key="9">
    <source>
        <dbReference type="EMBL" id="OQP44720.1"/>
    </source>
</evidence>